<gene>
    <name evidence="1" type="ORF">THAOC_24456</name>
</gene>
<proteinExistence type="predicted"/>
<dbReference type="AlphaFoldDB" id="K0RPT1"/>
<organism evidence="1 2">
    <name type="scientific">Thalassiosira oceanica</name>
    <name type="common">Marine diatom</name>
    <dbReference type="NCBI Taxonomy" id="159749"/>
    <lineage>
        <taxon>Eukaryota</taxon>
        <taxon>Sar</taxon>
        <taxon>Stramenopiles</taxon>
        <taxon>Ochrophyta</taxon>
        <taxon>Bacillariophyta</taxon>
        <taxon>Coscinodiscophyceae</taxon>
        <taxon>Thalassiosirophycidae</taxon>
        <taxon>Thalassiosirales</taxon>
        <taxon>Thalassiosiraceae</taxon>
        <taxon>Thalassiosira</taxon>
    </lineage>
</organism>
<evidence type="ECO:0000313" key="1">
    <source>
        <dbReference type="EMBL" id="EJK55773.1"/>
    </source>
</evidence>
<sequence length="116" mass="12965">MLIYSWRADCKREQIWLEGARSRYYNSRSARSLMAATMARPVELQCRVTAVAAAALCLPASELRVLPDLSDANGNADRQIVLPRQQVQRHANHASHNSESEGRAIKFARLPGSNVF</sequence>
<accession>K0RPT1</accession>
<keyword evidence="2" id="KW-1185">Reference proteome</keyword>
<name>K0RPT1_THAOC</name>
<comment type="caution">
    <text evidence="1">The sequence shown here is derived from an EMBL/GenBank/DDBJ whole genome shotgun (WGS) entry which is preliminary data.</text>
</comment>
<protein>
    <submittedName>
        <fullName evidence="1">Uncharacterized protein</fullName>
    </submittedName>
</protein>
<dbReference type="Proteomes" id="UP000266841">
    <property type="component" value="Unassembled WGS sequence"/>
</dbReference>
<dbReference type="EMBL" id="AGNL01033247">
    <property type="protein sequence ID" value="EJK55773.1"/>
    <property type="molecule type" value="Genomic_DNA"/>
</dbReference>
<evidence type="ECO:0000313" key="2">
    <source>
        <dbReference type="Proteomes" id="UP000266841"/>
    </source>
</evidence>
<reference evidence="1 2" key="1">
    <citation type="journal article" date="2012" name="Genome Biol.">
        <title>Genome and low-iron response of an oceanic diatom adapted to chronic iron limitation.</title>
        <authorList>
            <person name="Lommer M."/>
            <person name="Specht M."/>
            <person name="Roy A.S."/>
            <person name="Kraemer L."/>
            <person name="Andreson R."/>
            <person name="Gutowska M.A."/>
            <person name="Wolf J."/>
            <person name="Bergner S.V."/>
            <person name="Schilhabel M.B."/>
            <person name="Klostermeier U.C."/>
            <person name="Beiko R.G."/>
            <person name="Rosenstiel P."/>
            <person name="Hippler M."/>
            <person name="Laroche J."/>
        </authorList>
    </citation>
    <scope>NUCLEOTIDE SEQUENCE [LARGE SCALE GENOMIC DNA]</scope>
    <source>
        <strain evidence="1 2">CCMP1005</strain>
    </source>
</reference>